<dbReference type="EMBL" id="LSRQ01003331">
    <property type="protein sequence ID" value="OAY71875.1"/>
    <property type="molecule type" value="Genomic_DNA"/>
</dbReference>
<dbReference type="AlphaFoldDB" id="A0A199V4T9"/>
<name>A0A199V4T9_ANACO</name>
<feature type="non-terminal residue" evidence="2">
    <location>
        <position position="143"/>
    </location>
</feature>
<dbReference type="STRING" id="4615.A0A199V4T9"/>
<reference evidence="2 3" key="1">
    <citation type="journal article" date="2016" name="DNA Res.">
        <title>The draft genome of MD-2 pineapple using hybrid error correction of long reads.</title>
        <authorList>
            <person name="Redwan R.M."/>
            <person name="Saidin A."/>
            <person name="Kumar S.V."/>
        </authorList>
    </citation>
    <scope>NUCLEOTIDE SEQUENCE [LARGE SCALE GENOMIC DNA]</scope>
    <source>
        <strain evidence="3">cv. MD2</strain>
        <tissue evidence="2">Leaf</tissue>
    </source>
</reference>
<gene>
    <name evidence="2" type="ORF">ACMD2_11156</name>
</gene>
<comment type="caution">
    <text evidence="2">The sequence shown here is derived from an EMBL/GenBank/DDBJ whole genome shotgun (WGS) entry which is preliminary data.</text>
</comment>
<evidence type="ECO:0000313" key="2">
    <source>
        <dbReference type="EMBL" id="OAY71875.1"/>
    </source>
</evidence>
<feature type="compositionally biased region" description="Basic and acidic residues" evidence="1">
    <location>
        <begin position="89"/>
        <end position="98"/>
    </location>
</feature>
<protein>
    <submittedName>
        <fullName evidence="2">Uncharacterized protein</fullName>
    </submittedName>
</protein>
<accession>A0A199V4T9</accession>
<evidence type="ECO:0000313" key="3">
    <source>
        <dbReference type="Proteomes" id="UP000092600"/>
    </source>
</evidence>
<dbReference type="Proteomes" id="UP000092600">
    <property type="component" value="Unassembled WGS sequence"/>
</dbReference>
<proteinExistence type="predicted"/>
<feature type="region of interest" description="Disordered" evidence="1">
    <location>
        <begin position="89"/>
        <end position="143"/>
    </location>
</feature>
<evidence type="ECO:0000256" key="1">
    <source>
        <dbReference type="SAM" id="MobiDB-lite"/>
    </source>
</evidence>
<organism evidence="2 3">
    <name type="scientific">Ananas comosus</name>
    <name type="common">Pineapple</name>
    <name type="synonym">Ananas ananas</name>
    <dbReference type="NCBI Taxonomy" id="4615"/>
    <lineage>
        <taxon>Eukaryota</taxon>
        <taxon>Viridiplantae</taxon>
        <taxon>Streptophyta</taxon>
        <taxon>Embryophyta</taxon>
        <taxon>Tracheophyta</taxon>
        <taxon>Spermatophyta</taxon>
        <taxon>Magnoliopsida</taxon>
        <taxon>Liliopsida</taxon>
        <taxon>Poales</taxon>
        <taxon>Bromeliaceae</taxon>
        <taxon>Bromelioideae</taxon>
        <taxon>Ananas</taxon>
    </lineage>
</organism>
<sequence>MSLEPWNSVILSFVNTLLARPPLSSERLIPSLGSIRYGRRLLISLVVKQACKESTKLVKQELRKAYPWITILEPRCSIFEDQVEHKRSYGFNDQKDDPTTTFSGFGDPGSPCATSSISGKSEIRDSIGKAPEIVSQATSAPRS</sequence>